<dbReference type="EMBL" id="LWBP01000145">
    <property type="protein sequence ID" value="OQP60792.1"/>
    <property type="molecule type" value="Genomic_DNA"/>
</dbReference>
<evidence type="ECO:0000313" key="2">
    <source>
        <dbReference type="Proteomes" id="UP000192276"/>
    </source>
</evidence>
<dbReference type="PROSITE" id="PS51257">
    <property type="entry name" value="PROKAR_LIPOPROTEIN"/>
    <property type="match status" value="1"/>
</dbReference>
<dbReference type="InterPro" id="IPR058087">
    <property type="entry name" value="XAC2610_dom"/>
</dbReference>
<evidence type="ECO:0000313" key="1">
    <source>
        <dbReference type="EMBL" id="OQP60792.1"/>
    </source>
</evidence>
<dbReference type="RefSeq" id="WP_081164253.1">
    <property type="nucleotide sequence ID" value="NZ_LWBP01000145.1"/>
</dbReference>
<gene>
    <name evidence="1" type="ORF">A4R26_19505</name>
</gene>
<sequence length="275" mass="32163">MNRFIKIILSLFVLAGCNSGNSPWGKNKSKDTLSVHSVPYERLLDKAMDSAEQISFLKDYCIRNLDSHKRDDRFSTLAVFDGDTHRIQFYKGNICTNKKQHAVVGFLNKNLFFFFLKENNWKLRQVMNGFGVIKDSAIQFCDVNFDGFKDLSIIWNYSAGTCNCSGPGCRDVYIYNSEADNFDHMPQIRSFYDFGISAEERSVYLGEHCTGFYGKYMWENGQLQIQEEYTSNQWSEKDSTRWHLEHFIYYDGERMPAYTIPNLPLPEKWQKTFGW</sequence>
<dbReference type="OrthoDB" id="642177at2"/>
<proteinExistence type="predicted"/>
<dbReference type="NCBIfam" id="NF047539">
    <property type="entry name" value="XAC2610_fam"/>
    <property type="match status" value="1"/>
</dbReference>
<keyword evidence="2" id="KW-1185">Reference proteome</keyword>
<organism evidence="1 2">
    <name type="scientific">Niastella populi</name>
    <dbReference type="NCBI Taxonomy" id="550983"/>
    <lineage>
        <taxon>Bacteria</taxon>
        <taxon>Pseudomonadati</taxon>
        <taxon>Bacteroidota</taxon>
        <taxon>Chitinophagia</taxon>
        <taxon>Chitinophagales</taxon>
        <taxon>Chitinophagaceae</taxon>
        <taxon>Niastella</taxon>
    </lineage>
</organism>
<accession>A0A1V9FR28</accession>
<protein>
    <submittedName>
        <fullName evidence="1">Uncharacterized protein</fullName>
    </submittedName>
</protein>
<dbReference type="STRING" id="550983.A4R26_19505"/>
<dbReference type="AlphaFoldDB" id="A0A1V9FR28"/>
<reference evidence="2" key="1">
    <citation type="submission" date="2016-04" db="EMBL/GenBank/DDBJ databases">
        <authorList>
            <person name="Chen L."/>
            <person name="Zhuang W."/>
            <person name="Wang G."/>
        </authorList>
    </citation>
    <scope>NUCLEOTIDE SEQUENCE [LARGE SCALE GENOMIC DNA]</scope>
    <source>
        <strain evidence="2">208</strain>
    </source>
</reference>
<name>A0A1V9FR28_9BACT</name>
<comment type="caution">
    <text evidence="1">The sequence shown here is derived from an EMBL/GenBank/DDBJ whole genome shotgun (WGS) entry which is preliminary data.</text>
</comment>
<dbReference type="Proteomes" id="UP000192276">
    <property type="component" value="Unassembled WGS sequence"/>
</dbReference>